<sequence>MHKRLFITLLGFIILLAGCDYSKEENQTGIFYNVFVKSMDGFLHFLGRVFQDNYGFAIISIVLIVRFILLPFMLIQVKNMHMMREKTKVVQPELDAIRDKMKHATSQEERNAANQLLMKKYQSYGINPLKNMLGCLPVLIQMPILMGLYMSLKYPSSHGITEYPHFLWFDLTQPDLIMTIIAAIMYFVQPLVNSIHYPKDQRKTYYFMMVFSPIFITYASLHSAAALGLYWSISAAFLIVQMHFAHSHYKKVALHEAKKLKQKLEQNKDNSELLTEES</sequence>
<feature type="coiled-coil region" evidence="13">
    <location>
        <begin position="250"/>
        <end position="277"/>
    </location>
</feature>
<evidence type="ECO:0000313" key="15">
    <source>
        <dbReference type="EMBL" id="MBF2229643.1"/>
    </source>
</evidence>
<dbReference type="EMBL" id="JACGQI010000004">
    <property type="protein sequence ID" value="MBF2229643.1"/>
    <property type="molecule type" value="Genomic_DNA"/>
</dbReference>
<dbReference type="OMA" id="CAGAMYF"/>
<reference evidence="17 18" key="1">
    <citation type="submission" date="2017-10" db="EMBL/GenBank/DDBJ databases">
        <title>genome sequences of Staph epi in chlorhexidine trial.</title>
        <authorList>
            <person name="Greninger A.L."/>
            <person name="Addetia A."/>
            <person name="Qin X."/>
            <person name="Zerr D."/>
        </authorList>
    </citation>
    <scope>NUCLEOTIDE SEQUENCE [LARGE SCALE GENOMIC DNA]</scope>
    <source>
        <strain evidence="17 18">SCH-17</strain>
    </source>
</reference>
<comment type="similarity">
    <text evidence="12">Belongs to the OXA1/ALB3/YidC family. Type 2 subfamily.</text>
</comment>
<evidence type="ECO:0000256" key="9">
    <source>
        <dbReference type="ARBA" id="ARBA00023139"/>
    </source>
</evidence>
<reference evidence="15" key="2">
    <citation type="submission" date="2020-08" db="EMBL/GenBank/DDBJ databases">
        <title>Changes in the skin microbiome associated with squamous cell carcinoma in transplant recipients.</title>
        <authorList>
            <person name="Zaugg J."/>
            <person name="Krueger A."/>
            <person name="Lachner N."/>
        </authorList>
    </citation>
    <scope>NUCLEOTIDE SEQUENCE</scope>
    <source>
        <strain evidence="15">R5988</strain>
    </source>
</reference>
<evidence type="ECO:0000313" key="18">
    <source>
        <dbReference type="Proteomes" id="UP000228502"/>
    </source>
</evidence>
<evidence type="ECO:0000256" key="11">
    <source>
        <dbReference type="ARBA" id="ARBA00023288"/>
    </source>
</evidence>
<keyword evidence="6 12" id="KW-0653">Protein transport</keyword>
<dbReference type="GO" id="GO:0051205">
    <property type="term" value="P:protein insertion into membrane"/>
    <property type="evidence" value="ECO:0007669"/>
    <property type="project" value="TreeGrafter"/>
</dbReference>
<evidence type="ECO:0000256" key="12">
    <source>
        <dbReference type="HAMAP-Rule" id="MF_01811"/>
    </source>
</evidence>
<dbReference type="CDD" id="cd20070">
    <property type="entry name" value="5TM_YidC_Alb3"/>
    <property type="match status" value="1"/>
</dbReference>
<dbReference type="OrthoDB" id="9780552at2"/>
<dbReference type="Proteomes" id="UP000228502">
    <property type="component" value="Unassembled WGS sequence"/>
</dbReference>
<proteinExistence type="inferred from homology"/>
<dbReference type="EMBL" id="JADPYN010000003">
    <property type="protein sequence ID" value="MBF9303046.1"/>
    <property type="molecule type" value="Genomic_DNA"/>
</dbReference>
<keyword evidence="4 12" id="KW-0812">Transmembrane</keyword>
<dbReference type="NCBIfam" id="TIGR03592">
    <property type="entry name" value="yidC_oxa1_cterm"/>
    <property type="match status" value="1"/>
</dbReference>
<dbReference type="RefSeq" id="WP_001832893.1">
    <property type="nucleotide sequence ID" value="NZ_AP019721.1"/>
</dbReference>
<accession>A0A2G7I0Z9</accession>
<evidence type="ECO:0000256" key="10">
    <source>
        <dbReference type="ARBA" id="ARBA00023186"/>
    </source>
</evidence>
<dbReference type="InterPro" id="IPR028055">
    <property type="entry name" value="YidC/Oxa/ALB_C"/>
</dbReference>
<dbReference type="PRINTS" id="PR00701">
    <property type="entry name" value="60KDINNERMP"/>
</dbReference>
<evidence type="ECO:0000256" key="13">
    <source>
        <dbReference type="SAM" id="Coils"/>
    </source>
</evidence>
<keyword evidence="2 12" id="KW-0813">Transport</keyword>
<protein>
    <recommendedName>
        <fullName evidence="12">Membrane protein insertase YidC</fullName>
    </recommendedName>
    <alternativeName>
        <fullName evidence="12">Foldase YidC</fullName>
    </alternativeName>
    <alternativeName>
        <fullName evidence="12">Membrane integrase YidC</fullName>
    </alternativeName>
    <alternativeName>
        <fullName evidence="12">Membrane protein YidC</fullName>
    </alternativeName>
</protein>
<comment type="subcellular location">
    <subcellularLocation>
        <location evidence="1 12">Cell membrane</location>
        <topology evidence="1 12">Multi-pass membrane protein</topology>
    </subcellularLocation>
</comment>
<keyword evidence="9" id="KW-0564">Palmitate</keyword>
<keyword evidence="11 12" id="KW-0449">Lipoprotein</keyword>
<evidence type="ECO:0000256" key="4">
    <source>
        <dbReference type="ARBA" id="ARBA00022692"/>
    </source>
</evidence>
<feature type="transmembrane region" description="Helical" evidence="12">
    <location>
        <begin position="172"/>
        <end position="192"/>
    </location>
</feature>
<keyword evidence="7 12" id="KW-1133">Transmembrane helix</keyword>
<dbReference type="InterPro" id="IPR001708">
    <property type="entry name" value="YidC/ALB3/OXA1/COX18"/>
</dbReference>
<feature type="transmembrane region" description="Helical" evidence="12">
    <location>
        <begin position="227"/>
        <end position="245"/>
    </location>
</feature>
<dbReference type="SMR" id="A0A2G7I0Z9"/>
<feature type="transmembrane region" description="Helical" evidence="12">
    <location>
        <begin position="132"/>
        <end position="152"/>
    </location>
</feature>
<feature type="domain" description="Membrane insertase YidC/Oxa/ALB C-terminal" evidence="14">
    <location>
        <begin position="54"/>
        <end position="245"/>
    </location>
</feature>
<dbReference type="KEGG" id="seps:DP17_953"/>
<evidence type="ECO:0000313" key="16">
    <source>
        <dbReference type="EMBL" id="MBF9303046.1"/>
    </source>
</evidence>
<evidence type="ECO:0000256" key="7">
    <source>
        <dbReference type="ARBA" id="ARBA00022989"/>
    </source>
</evidence>
<dbReference type="GO" id="GO:0015031">
    <property type="term" value="P:protein transport"/>
    <property type="evidence" value="ECO:0007669"/>
    <property type="project" value="UniProtKB-KW"/>
</dbReference>
<evidence type="ECO:0000256" key="1">
    <source>
        <dbReference type="ARBA" id="ARBA00004651"/>
    </source>
</evidence>
<dbReference type="InterPro" id="IPR047196">
    <property type="entry name" value="YidC_ALB_C"/>
</dbReference>
<dbReference type="HAMAP" id="MF_01811">
    <property type="entry name" value="YidC_type2"/>
    <property type="match status" value="1"/>
</dbReference>
<evidence type="ECO:0000256" key="3">
    <source>
        <dbReference type="ARBA" id="ARBA00022475"/>
    </source>
</evidence>
<dbReference type="AlphaFoldDB" id="A0A2G7I0Z9"/>
<evidence type="ECO:0000313" key="17">
    <source>
        <dbReference type="EMBL" id="PIH10322.1"/>
    </source>
</evidence>
<organism evidence="16 19">
    <name type="scientific">Staphylococcus epidermidis</name>
    <dbReference type="NCBI Taxonomy" id="1282"/>
    <lineage>
        <taxon>Bacteria</taxon>
        <taxon>Bacillati</taxon>
        <taxon>Bacillota</taxon>
        <taxon>Bacilli</taxon>
        <taxon>Bacillales</taxon>
        <taxon>Staphylococcaceae</taxon>
        <taxon>Staphylococcus</taxon>
    </lineage>
</organism>
<comment type="caution">
    <text evidence="16">The sequence shown here is derived from an EMBL/GenBank/DDBJ whole genome shotgun (WGS) entry which is preliminary data.</text>
</comment>
<dbReference type="Proteomes" id="UP000622362">
    <property type="component" value="Unassembled WGS sequence"/>
</dbReference>
<evidence type="ECO:0000256" key="5">
    <source>
        <dbReference type="ARBA" id="ARBA00022729"/>
    </source>
</evidence>
<dbReference type="GO" id="GO:0032977">
    <property type="term" value="F:membrane insertase activity"/>
    <property type="evidence" value="ECO:0007669"/>
    <property type="project" value="InterPro"/>
</dbReference>
<keyword evidence="10 12" id="KW-0143">Chaperone</keyword>
<feature type="transmembrane region" description="Helical" evidence="12">
    <location>
        <begin position="54"/>
        <end position="75"/>
    </location>
</feature>
<dbReference type="PROSITE" id="PS51257">
    <property type="entry name" value="PROKAR_LIPOPROTEIN"/>
    <property type="match status" value="1"/>
</dbReference>
<dbReference type="Proteomes" id="UP000648077">
    <property type="component" value="Unassembled WGS sequence"/>
</dbReference>
<dbReference type="EMBL" id="PEJG01000006">
    <property type="protein sequence ID" value="PIH10322.1"/>
    <property type="molecule type" value="Genomic_DNA"/>
</dbReference>
<evidence type="ECO:0000256" key="6">
    <source>
        <dbReference type="ARBA" id="ARBA00022927"/>
    </source>
</evidence>
<name>A0A2G7I0Z9_STAEP</name>
<dbReference type="GeneID" id="50017903"/>
<keyword evidence="3 12" id="KW-1003">Cell membrane</keyword>
<evidence type="ECO:0000313" key="19">
    <source>
        <dbReference type="Proteomes" id="UP000622362"/>
    </source>
</evidence>
<dbReference type="PANTHER" id="PTHR12428:SF65">
    <property type="entry name" value="CYTOCHROME C OXIDASE ASSEMBLY PROTEIN COX18, MITOCHONDRIAL"/>
    <property type="match status" value="1"/>
</dbReference>
<keyword evidence="13" id="KW-0175">Coiled coil</keyword>
<evidence type="ECO:0000256" key="2">
    <source>
        <dbReference type="ARBA" id="ARBA00022448"/>
    </source>
</evidence>
<evidence type="ECO:0000259" key="14">
    <source>
        <dbReference type="Pfam" id="PF02096"/>
    </source>
</evidence>
<evidence type="ECO:0000256" key="8">
    <source>
        <dbReference type="ARBA" id="ARBA00023136"/>
    </source>
</evidence>
<gene>
    <name evidence="12 16" type="primary">yidC</name>
    <name evidence="17" type="ORF">CTJ08_06355</name>
    <name evidence="15" type="ORF">H3963_04110</name>
    <name evidence="16" type="ORF">I3V53_02940</name>
</gene>
<comment type="function">
    <text evidence="12">Required for the insertion and/or proper folding and/or complex formation of integral membrane proteins into the membrane. Involved in integration of membrane proteins that insert both dependently and independently of the Sec translocase complex, as well as at least some lipoproteins.</text>
</comment>
<dbReference type="PANTHER" id="PTHR12428">
    <property type="entry name" value="OXA1"/>
    <property type="match status" value="1"/>
</dbReference>
<dbReference type="InterPro" id="IPR023060">
    <property type="entry name" value="YidC/YidC1/YidC2_Firmicutes"/>
</dbReference>
<reference evidence="16" key="3">
    <citation type="submission" date="2020-11" db="EMBL/GenBank/DDBJ databases">
        <title>Molecular epidemiology and genomic profiles of multidrug-resistant bacteria collected from clinical sources in South Africa.</title>
        <authorList>
            <person name="Asante J."/>
            <person name="Amoako D.G."/>
        </authorList>
    </citation>
    <scope>NUCLEOTIDE SEQUENCE</scope>
    <source>
        <strain evidence="16">C68</strain>
    </source>
</reference>
<keyword evidence="8 12" id="KW-0472">Membrane</keyword>
<keyword evidence="5 12" id="KW-0732">Signal</keyword>
<dbReference type="Pfam" id="PF02096">
    <property type="entry name" value="60KD_IMP"/>
    <property type="match status" value="1"/>
</dbReference>
<dbReference type="GO" id="GO:0005886">
    <property type="term" value="C:plasma membrane"/>
    <property type="evidence" value="ECO:0007669"/>
    <property type="project" value="UniProtKB-SubCell"/>
</dbReference>